<dbReference type="RefSeq" id="WP_190998979.1">
    <property type="nucleotide sequence ID" value="NZ_JACXSI010000034.1"/>
</dbReference>
<dbReference type="EMBL" id="JACXSI010000034">
    <property type="protein sequence ID" value="MBD3109448.1"/>
    <property type="molecule type" value="Genomic_DNA"/>
</dbReference>
<dbReference type="GO" id="GO:0009425">
    <property type="term" value="C:bacterial-type flagellum basal body"/>
    <property type="evidence" value="ECO:0007669"/>
    <property type="project" value="UniProtKB-SubCell"/>
</dbReference>
<gene>
    <name evidence="4 6" type="primary">fliE</name>
    <name evidence="6" type="ORF">IEO70_13955</name>
</gene>
<evidence type="ECO:0000313" key="7">
    <source>
        <dbReference type="Proteomes" id="UP000602076"/>
    </source>
</evidence>
<organism evidence="6 7">
    <name type="scientific">Peribacillus faecalis</name>
    <dbReference type="NCBI Taxonomy" id="2772559"/>
    <lineage>
        <taxon>Bacteria</taxon>
        <taxon>Bacillati</taxon>
        <taxon>Bacillota</taxon>
        <taxon>Bacilli</taxon>
        <taxon>Bacillales</taxon>
        <taxon>Bacillaceae</taxon>
        <taxon>Peribacillus</taxon>
    </lineage>
</organism>
<evidence type="ECO:0000256" key="4">
    <source>
        <dbReference type="HAMAP-Rule" id="MF_00724"/>
    </source>
</evidence>
<comment type="caution">
    <text evidence="6">The sequence shown here is derived from an EMBL/GenBank/DDBJ whole genome shotgun (WGS) entry which is preliminary data.</text>
</comment>
<keyword evidence="6" id="KW-0966">Cell projection</keyword>
<reference evidence="6" key="1">
    <citation type="submission" date="2020-09" db="EMBL/GenBank/DDBJ databases">
        <title>Bacillus faecalis sp. nov., a moderately halophilic bacterium isolated from cow faeces.</title>
        <authorList>
            <person name="Jiang L."/>
            <person name="Lee J."/>
        </authorList>
    </citation>
    <scope>NUCLEOTIDE SEQUENCE</scope>
    <source>
        <strain evidence="6">AGMB 02131</strain>
    </source>
</reference>
<protein>
    <recommendedName>
        <fullName evidence="4 5">Flagellar hook-basal body complex protein FliE</fullName>
    </recommendedName>
</protein>
<dbReference type="NCBIfam" id="TIGR00205">
    <property type="entry name" value="fliE"/>
    <property type="match status" value="1"/>
</dbReference>
<dbReference type="GO" id="GO:0003774">
    <property type="term" value="F:cytoskeletal motor activity"/>
    <property type="evidence" value="ECO:0007669"/>
    <property type="project" value="InterPro"/>
</dbReference>
<dbReference type="PANTHER" id="PTHR34653:SF1">
    <property type="entry name" value="FLAGELLAR HOOK-BASAL BODY COMPLEX PROTEIN FLIE"/>
    <property type="match status" value="1"/>
</dbReference>
<accession>A0A927HDH7</accession>
<keyword evidence="6" id="KW-0282">Flagellum</keyword>
<dbReference type="PANTHER" id="PTHR34653">
    <property type="match status" value="1"/>
</dbReference>
<dbReference type="Proteomes" id="UP000602076">
    <property type="component" value="Unassembled WGS sequence"/>
</dbReference>
<evidence type="ECO:0000256" key="1">
    <source>
        <dbReference type="ARBA" id="ARBA00004117"/>
    </source>
</evidence>
<sequence>MWVSGITSGSEASTISAAGTKQIATTAEAHKKFSSFLKDSIEQVNAAQLQSDAVTEKLVRGENVDLHTVMITSQKASVMMQTTLEMRNKAVEAYQEIMRMQV</sequence>
<dbReference type="GO" id="GO:0005198">
    <property type="term" value="F:structural molecule activity"/>
    <property type="evidence" value="ECO:0007669"/>
    <property type="project" value="UniProtKB-UniRule"/>
</dbReference>
<keyword evidence="7" id="KW-1185">Reference proteome</keyword>
<evidence type="ECO:0000256" key="3">
    <source>
        <dbReference type="ARBA" id="ARBA00023143"/>
    </source>
</evidence>
<comment type="similarity">
    <text evidence="2 4">Belongs to the FliE family.</text>
</comment>
<name>A0A927HDH7_9BACI</name>
<dbReference type="PRINTS" id="PR01006">
    <property type="entry name" value="FLGHOOKFLIE"/>
</dbReference>
<evidence type="ECO:0000313" key="6">
    <source>
        <dbReference type="EMBL" id="MBD3109448.1"/>
    </source>
</evidence>
<evidence type="ECO:0000256" key="2">
    <source>
        <dbReference type="ARBA" id="ARBA00009272"/>
    </source>
</evidence>
<proteinExistence type="inferred from homology"/>
<evidence type="ECO:0000256" key="5">
    <source>
        <dbReference type="NCBIfam" id="TIGR00205"/>
    </source>
</evidence>
<keyword evidence="6" id="KW-0969">Cilium</keyword>
<dbReference type="GO" id="GO:0071973">
    <property type="term" value="P:bacterial-type flagellum-dependent cell motility"/>
    <property type="evidence" value="ECO:0007669"/>
    <property type="project" value="InterPro"/>
</dbReference>
<dbReference type="Pfam" id="PF02049">
    <property type="entry name" value="FliE"/>
    <property type="match status" value="1"/>
</dbReference>
<dbReference type="HAMAP" id="MF_00724">
    <property type="entry name" value="FliE"/>
    <property type="match status" value="1"/>
</dbReference>
<comment type="subcellular location">
    <subcellularLocation>
        <location evidence="1 4">Bacterial flagellum basal body</location>
    </subcellularLocation>
</comment>
<dbReference type="InterPro" id="IPR001624">
    <property type="entry name" value="FliE"/>
</dbReference>
<keyword evidence="3 4" id="KW-0975">Bacterial flagellum</keyword>
<dbReference type="AlphaFoldDB" id="A0A927HDH7"/>